<dbReference type="EMBL" id="SLZV01000044">
    <property type="protein sequence ID" value="TCS60289.1"/>
    <property type="molecule type" value="Genomic_DNA"/>
</dbReference>
<reference evidence="1 2" key="1">
    <citation type="submission" date="2019-03" db="EMBL/GenBank/DDBJ databases">
        <title>Genomic Encyclopedia of Type Strains, Phase IV (KMG-IV): sequencing the most valuable type-strain genomes for metagenomic binning, comparative biology and taxonomic classification.</title>
        <authorList>
            <person name="Goeker M."/>
        </authorList>
    </citation>
    <scope>NUCLEOTIDE SEQUENCE [LARGE SCALE GENOMIC DNA]</scope>
    <source>
        <strain evidence="1 2">DSM 103426</strain>
    </source>
</reference>
<evidence type="ECO:0000313" key="2">
    <source>
        <dbReference type="Proteomes" id="UP000294613"/>
    </source>
</evidence>
<name>A0A4R3J379_9FIRM</name>
<comment type="caution">
    <text evidence="1">The sequence shown here is derived from an EMBL/GenBank/DDBJ whole genome shotgun (WGS) entry which is preliminary data.</text>
</comment>
<dbReference type="Proteomes" id="UP000294613">
    <property type="component" value="Unassembled WGS sequence"/>
</dbReference>
<protein>
    <submittedName>
        <fullName evidence="1">Uncharacterized protein</fullName>
    </submittedName>
</protein>
<organism evidence="1 2">
    <name type="scientific">Faecalimonas umbilicata</name>
    <dbReference type="NCBI Taxonomy" id="1912855"/>
    <lineage>
        <taxon>Bacteria</taxon>
        <taxon>Bacillati</taxon>
        <taxon>Bacillota</taxon>
        <taxon>Clostridia</taxon>
        <taxon>Lachnospirales</taxon>
        <taxon>Lachnospiraceae</taxon>
        <taxon>Faecalimonas</taxon>
    </lineage>
</organism>
<accession>A0A4R3J379</accession>
<sequence>MTASQDCTVSVIHFTIRKMGNKDNSRMNLEKTAVVLKSILEWRFDRGLWEKRRKLLKCKDIAIFIIL</sequence>
<proteinExistence type="predicted"/>
<evidence type="ECO:0000313" key="1">
    <source>
        <dbReference type="EMBL" id="TCS60289.1"/>
    </source>
</evidence>
<gene>
    <name evidence="1" type="ORF">EDD74_1446</name>
</gene>
<dbReference type="AlphaFoldDB" id="A0A4R3J379"/>